<dbReference type="EMBL" id="LR797484">
    <property type="protein sequence ID" value="CAB4219759.1"/>
    <property type="molecule type" value="Genomic_DNA"/>
</dbReference>
<sequence>MISSRSIDDLLPPVKERAKKFLEDCGNQGIDLLVTSTYRDAESQNLLYAQGRTSGGRIITRAKGGESFHNYRCALDVVPLVNGKPDWDGTHDIWERVGEIGKANGLDWAGDWKQFRELAHFQYTGGLTIEQLKQGKGIK</sequence>
<proteinExistence type="predicted"/>
<name>A0A6J5QIT8_9CAUD</name>
<evidence type="ECO:0000313" key="4">
    <source>
        <dbReference type="EMBL" id="CAB5229874.1"/>
    </source>
</evidence>
<protein>
    <submittedName>
        <fullName evidence="2">D-alanyl-D-alanine carboxypeptidase</fullName>
    </submittedName>
</protein>
<dbReference type="CDD" id="cd14845">
    <property type="entry name" value="L-Ala-D-Glu_peptidase_like"/>
    <property type="match status" value="1"/>
</dbReference>
<keyword evidence="2" id="KW-0645">Protease</keyword>
<reference evidence="2" key="1">
    <citation type="submission" date="2020-05" db="EMBL/GenBank/DDBJ databases">
        <authorList>
            <person name="Chiriac C."/>
            <person name="Salcher M."/>
            <person name="Ghai R."/>
            <person name="Kavagutti S V."/>
        </authorList>
    </citation>
    <scope>NUCLEOTIDE SEQUENCE</scope>
</reference>
<dbReference type="Pfam" id="PF13539">
    <property type="entry name" value="Peptidase_M15_4"/>
    <property type="match status" value="1"/>
</dbReference>
<evidence type="ECO:0000313" key="2">
    <source>
        <dbReference type="EMBL" id="CAB4184569.1"/>
    </source>
</evidence>
<dbReference type="GO" id="GO:0004180">
    <property type="term" value="F:carboxypeptidase activity"/>
    <property type="evidence" value="ECO:0007669"/>
    <property type="project" value="UniProtKB-KW"/>
</dbReference>
<dbReference type="Gene3D" id="3.30.1380.10">
    <property type="match status" value="1"/>
</dbReference>
<dbReference type="EMBL" id="LR797072">
    <property type="protein sequence ID" value="CAB4184569.1"/>
    <property type="molecule type" value="Genomic_DNA"/>
</dbReference>
<dbReference type="InterPro" id="IPR039561">
    <property type="entry name" value="Peptidase_M15C"/>
</dbReference>
<evidence type="ECO:0000259" key="1">
    <source>
        <dbReference type="Pfam" id="PF13539"/>
    </source>
</evidence>
<organism evidence="2">
    <name type="scientific">uncultured Caudovirales phage</name>
    <dbReference type="NCBI Taxonomy" id="2100421"/>
    <lineage>
        <taxon>Viruses</taxon>
        <taxon>Duplodnaviria</taxon>
        <taxon>Heunggongvirae</taxon>
        <taxon>Uroviricota</taxon>
        <taxon>Caudoviricetes</taxon>
        <taxon>Peduoviridae</taxon>
        <taxon>Maltschvirus</taxon>
        <taxon>Maltschvirus maltsch</taxon>
    </lineage>
</organism>
<accession>A0A6J5QIT8</accession>
<feature type="domain" description="Peptidase M15C" evidence="1">
    <location>
        <begin position="62"/>
        <end position="123"/>
    </location>
</feature>
<dbReference type="SUPFAM" id="SSF55166">
    <property type="entry name" value="Hedgehog/DD-peptidase"/>
    <property type="match status" value="1"/>
</dbReference>
<gene>
    <name evidence="2" type="ORF">UFOVP1113_17</name>
    <name evidence="4" type="ORF">UFOVP1563_37</name>
    <name evidence="3" type="ORF">UFOVP1627_19</name>
</gene>
<keyword evidence="2" id="KW-0121">Carboxypeptidase</keyword>
<dbReference type="InterPro" id="IPR009045">
    <property type="entry name" value="Zn_M74/Hedgehog-like"/>
</dbReference>
<evidence type="ECO:0000313" key="3">
    <source>
        <dbReference type="EMBL" id="CAB4219759.1"/>
    </source>
</evidence>
<dbReference type="EMBL" id="LR798404">
    <property type="protein sequence ID" value="CAB5229874.1"/>
    <property type="molecule type" value="Genomic_DNA"/>
</dbReference>
<keyword evidence="2" id="KW-0378">Hydrolase</keyword>